<evidence type="ECO:0000313" key="3">
    <source>
        <dbReference type="Proteomes" id="UP001054821"/>
    </source>
</evidence>
<keyword evidence="1" id="KW-0175">Coiled coil</keyword>
<accession>A0AAD4UQC1</accession>
<reference evidence="2 3" key="1">
    <citation type="journal article" date="2022" name="G3 (Bethesda)">
        <title>Whole-genome sequence and methylome profiling of the almond [Prunus dulcis (Mill.) D.A. Webb] cultivar 'Nonpareil'.</title>
        <authorList>
            <person name="D'Amico-Willman K.M."/>
            <person name="Ouma W.Z."/>
            <person name="Meulia T."/>
            <person name="Sideli G.M."/>
            <person name="Gradziel T.M."/>
            <person name="Fresnedo-Ramirez J."/>
        </authorList>
    </citation>
    <scope>NUCLEOTIDE SEQUENCE [LARGE SCALE GENOMIC DNA]</scope>
    <source>
        <strain evidence="2">Clone GOH B32 T37-40</strain>
    </source>
</reference>
<name>A0AAD4UQC1_PRUDU</name>
<sequence>MSHHRSQNCIGDEHILKTQIDATPSLKPRRLEDNLEATVEGTASVPLFLPPERLPFGKQGGASPALPLCTPAGNSSIIQITIEAKLLAQITALRQDMVRLQKDNKVLSSKVDEMQQLLNQ</sequence>
<feature type="coiled-coil region" evidence="1">
    <location>
        <begin position="83"/>
        <end position="117"/>
    </location>
</feature>
<protein>
    <submittedName>
        <fullName evidence="2">Uncharacterized protein</fullName>
    </submittedName>
</protein>
<evidence type="ECO:0000313" key="2">
    <source>
        <dbReference type="EMBL" id="KAI5311309.1"/>
    </source>
</evidence>
<organism evidence="2 3">
    <name type="scientific">Prunus dulcis</name>
    <name type="common">Almond</name>
    <name type="synonym">Amygdalus dulcis</name>
    <dbReference type="NCBI Taxonomy" id="3755"/>
    <lineage>
        <taxon>Eukaryota</taxon>
        <taxon>Viridiplantae</taxon>
        <taxon>Streptophyta</taxon>
        <taxon>Embryophyta</taxon>
        <taxon>Tracheophyta</taxon>
        <taxon>Spermatophyta</taxon>
        <taxon>Magnoliopsida</taxon>
        <taxon>eudicotyledons</taxon>
        <taxon>Gunneridae</taxon>
        <taxon>Pentapetalae</taxon>
        <taxon>rosids</taxon>
        <taxon>fabids</taxon>
        <taxon>Rosales</taxon>
        <taxon>Rosaceae</taxon>
        <taxon>Amygdaloideae</taxon>
        <taxon>Amygdaleae</taxon>
        <taxon>Prunus</taxon>
    </lineage>
</organism>
<gene>
    <name evidence="2" type="ORF">L3X38_000359</name>
</gene>
<evidence type="ECO:0000256" key="1">
    <source>
        <dbReference type="SAM" id="Coils"/>
    </source>
</evidence>
<proteinExistence type="predicted"/>
<dbReference type="Proteomes" id="UP001054821">
    <property type="component" value="Unassembled WGS sequence"/>
</dbReference>
<dbReference type="AlphaFoldDB" id="A0AAD4UQC1"/>
<keyword evidence="3" id="KW-1185">Reference proteome</keyword>
<dbReference type="EMBL" id="JAJFAZ020000042">
    <property type="protein sequence ID" value="KAI5311309.1"/>
    <property type="molecule type" value="Genomic_DNA"/>
</dbReference>
<comment type="caution">
    <text evidence="2">The sequence shown here is derived from an EMBL/GenBank/DDBJ whole genome shotgun (WGS) entry which is preliminary data.</text>
</comment>